<accession>A0A5N1I9P0</accession>
<sequence length="581" mass="66243">MNKIGNFFKRYEWLGPFLVMTVIIFAYLYDQVINHSMLIFNDTPFHFGRFWEVHQQIATGKISYFQSNFSFNQSGRIINAVYGPLFALIMGSLTFIFTTWFRFQIGTSILLIYLAGFGFYKMAKETEQVSLPFLNLGLFIFLELGYIPAWIQGQSMMAWGGAIVPWVLRYGIRMIKLKKDQINVIGLAVSMAIAAQTHNLTVAMLILALTPAFIVAFVKSNEKKKLFRDVIFSVIIFLFLSANIIGALLVLKTNNIAMPVPIDLKGIALNITPNLVQRNHITPLMLIVLIITAGLAIINFNKNKLNFWLGLGGASFFFLSTKAFPWGITERLLPFLKTSFQSPSRLTVIAYPLLLVSLSISLSSIAKRKNLRNIILKWGITGLAVIASISALFDFQAYLHSNTLAYLDNNVVVLYSWVYKVPKSRTIIREDMMSRNQGKLFQDLANSEPDYLPITKKIDSGQIVNIYGQKVVKNTDNFVRKVNKDGSLSLIWKQKKAGKKLLPIVMYKQSTLFLNRKKDRYKFESVAIPVVQARKGMNIATLKFNSPIWFIILLWISIISWIALIIYKGWMFCSKKRKFLQ</sequence>
<dbReference type="KEGG" id="lje:BUE77_07275"/>
<keyword evidence="5" id="KW-1185">Reference proteome</keyword>
<keyword evidence="2" id="KW-0131">Cell cycle</keyword>
<protein>
    <submittedName>
        <fullName evidence="2">Cell division protein</fullName>
    </submittedName>
</protein>
<feature type="transmembrane region" description="Helical" evidence="1">
    <location>
        <begin position="281"/>
        <end position="300"/>
    </location>
</feature>
<dbReference type="RefSeq" id="WP_006588825.1">
    <property type="nucleotide sequence ID" value="NZ_CATOUX010000008.1"/>
</dbReference>
<keyword evidence="1" id="KW-0812">Transmembrane</keyword>
<feature type="transmembrane region" description="Helical" evidence="1">
    <location>
        <begin position="307"/>
        <end position="328"/>
    </location>
</feature>
<evidence type="ECO:0000313" key="2">
    <source>
        <dbReference type="EMBL" id="KAA9322333.1"/>
    </source>
</evidence>
<comment type="caution">
    <text evidence="2">The sequence shown here is derived from an EMBL/GenBank/DDBJ whole genome shotgun (WGS) entry which is preliminary data.</text>
</comment>
<evidence type="ECO:0000313" key="3">
    <source>
        <dbReference type="EMBL" id="MEL0565621.1"/>
    </source>
</evidence>
<feature type="transmembrane region" description="Helical" evidence="1">
    <location>
        <begin position="77"/>
        <end position="97"/>
    </location>
</feature>
<feature type="transmembrane region" description="Helical" evidence="1">
    <location>
        <begin position="103"/>
        <end position="120"/>
    </location>
</feature>
<feature type="transmembrane region" description="Helical" evidence="1">
    <location>
        <begin position="200"/>
        <end position="218"/>
    </location>
</feature>
<dbReference type="Proteomes" id="UP001385848">
    <property type="component" value="Unassembled WGS sequence"/>
</dbReference>
<proteinExistence type="predicted"/>
<dbReference type="EMBL" id="JBBVUL010000013">
    <property type="protein sequence ID" value="MEL0565621.1"/>
    <property type="molecule type" value="Genomic_DNA"/>
</dbReference>
<name>A0A5N1I9P0_LACJE</name>
<dbReference type="Proteomes" id="UP000327236">
    <property type="component" value="Unassembled WGS sequence"/>
</dbReference>
<feature type="transmembrane region" description="Helical" evidence="1">
    <location>
        <begin position="230"/>
        <end position="251"/>
    </location>
</feature>
<dbReference type="AlphaFoldDB" id="A0A5N1I9P0"/>
<evidence type="ECO:0000313" key="5">
    <source>
        <dbReference type="Proteomes" id="UP001385848"/>
    </source>
</evidence>
<organism evidence="2 4">
    <name type="scientific">Lactobacillus jensenii</name>
    <dbReference type="NCBI Taxonomy" id="109790"/>
    <lineage>
        <taxon>Bacteria</taxon>
        <taxon>Bacillati</taxon>
        <taxon>Bacillota</taxon>
        <taxon>Bacilli</taxon>
        <taxon>Lactobacillales</taxon>
        <taxon>Lactobacillaceae</taxon>
        <taxon>Lactobacillus</taxon>
    </lineage>
</organism>
<feature type="transmembrane region" description="Helical" evidence="1">
    <location>
        <begin position="132"/>
        <end position="151"/>
    </location>
</feature>
<gene>
    <name evidence="3" type="ORF">AAC431_06830</name>
    <name evidence="2" type="ORF">F6H94_05315</name>
</gene>
<dbReference type="GeneID" id="31743517"/>
<evidence type="ECO:0000256" key="1">
    <source>
        <dbReference type="SAM" id="Phobius"/>
    </source>
</evidence>
<reference evidence="2 4" key="1">
    <citation type="submission" date="2019-09" db="EMBL/GenBank/DDBJ databases">
        <title>Draft genome sequence assemblies of isolates from the urinary tract.</title>
        <authorList>
            <person name="Mores C.R."/>
            <person name="Putonti C."/>
            <person name="Wolfe A.J."/>
        </authorList>
    </citation>
    <scope>NUCLEOTIDE SEQUENCE [LARGE SCALE GENOMIC DNA]</scope>
    <source>
        <strain evidence="2 4">UMB246</strain>
    </source>
</reference>
<dbReference type="EMBL" id="VYWW01000020">
    <property type="protein sequence ID" value="KAA9322333.1"/>
    <property type="molecule type" value="Genomic_DNA"/>
</dbReference>
<keyword evidence="1" id="KW-1133">Transmembrane helix</keyword>
<feature type="transmembrane region" description="Helical" evidence="1">
    <location>
        <begin position="348"/>
        <end position="366"/>
    </location>
</feature>
<evidence type="ECO:0000313" key="4">
    <source>
        <dbReference type="Proteomes" id="UP000327236"/>
    </source>
</evidence>
<dbReference type="GO" id="GO:0051301">
    <property type="term" value="P:cell division"/>
    <property type="evidence" value="ECO:0007669"/>
    <property type="project" value="UniProtKB-KW"/>
</dbReference>
<reference evidence="3 5" key="2">
    <citation type="submission" date="2024-04" db="EMBL/GenBank/DDBJ databases">
        <title>Three lactobacilli isolated from voided urine samples from females with type 2 diabetes.</title>
        <authorList>
            <person name="Kula A."/>
            <person name="Stegman N."/>
            <person name="Putonti C."/>
        </authorList>
    </citation>
    <scope>NUCLEOTIDE SEQUENCE [LARGE SCALE GENOMIC DNA]</scope>
    <source>
        <strain evidence="3 5">1855</strain>
    </source>
</reference>
<keyword evidence="2" id="KW-0132">Cell division</keyword>
<dbReference type="OrthoDB" id="2328595at2"/>
<feature type="transmembrane region" description="Helical" evidence="1">
    <location>
        <begin position="378"/>
        <end position="399"/>
    </location>
</feature>
<keyword evidence="1" id="KW-0472">Membrane</keyword>
<feature type="transmembrane region" description="Helical" evidence="1">
    <location>
        <begin position="13"/>
        <end position="29"/>
    </location>
</feature>
<feature type="transmembrane region" description="Helical" evidence="1">
    <location>
        <begin position="548"/>
        <end position="567"/>
    </location>
</feature>